<name>A0ABV4UQ45_9MICC</name>
<gene>
    <name evidence="3" type="ORF">ACETWP_14340</name>
</gene>
<protein>
    <submittedName>
        <fullName evidence="3">ABC transporter substrate-binding protein</fullName>
    </submittedName>
</protein>
<evidence type="ECO:0000259" key="2">
    <source>
        <dbReference type="Pfam" id="PF09084"/>
    </source>
</evidence>
<sequence>MRSRTDRHRALKRSFRAVFPGRVVRRLRRPLPGGRLRCREPDLGWAQRRLPRAHGAVRERPGGTTTPIAAGSTAEAGVPLKVIGAEFQKNPIAAHWLADEPHENSGGLVGQRIGAADCTDETRCAALLTVNRMGPSEVEKVPAQFDPHPLMNGEVDGQIDLLPNEVTPPRAQGARRGVHALRRPRPAVRRRGVRHHRGELRDLSRRAHGIADRHRRGGEGGREGRPHGLRRGPPARPTGRAGRPRAEPARVKRGRRRRAPWPSARRRKRASGS</sequence>
<feature type="region of interest" description="Disordered" evidence="1">
    <location>
        <begin position="167"/>
        <end position="273"/>
    </location>
</feature>
<dbReference type="InterPro" id="IPR015168">
    <property type="entry name" value="SsuA/THI5"/>
</dbReference>
<organism evidence="3 4">
    <name type="scientific">Arthrobacter halodurans</name>
    <dbReference type="NCBI Taxonomy" id="516699"/>
    <lineage>
        <taxon>Bacteria</taxon>
        <taxon>Bacillati</taxon>
        <taxon>Actinomycetota</taxon>
        <taxon>Actinomycetes</taxon>
        <taxon>Micrococcales</taxon>
        <taxon>Micrococcaceae</taxon>
        <taxon>Arthrobacter</taxon>
    </lineage>
</organism>
<evidence type="ECO:0000256" key="1">
    <source>
        <dbReference type="SAM" id="MobiDB-lite"/>
    </source>
</evidence>
<comment type="caution">
    <text evidence="3">The sequence shown here is derived from an EMBL/GenBank/DDBJ whole genome shotgun (WGS) entry which is preliminary data.</text>
</comment>
<feature type="compositionally biased region" description="Basic and acidic residues" evidence="1">
    <location>
        <begin position="199"/>
        <end position="226"/>
    </location>
</feature>
<feature type="compositionally biased region" description="Basic residues" evidence="1">
    <location>
        <begin position="176"/>
        <end position="198"/>
    </location>
</feature>
<proteinExistence type="predicted"/>
<feature type="compositionally biased region" description="Basic residues" evidence="1">
    <location>
        <begin position="251"/>
        <end position="273"/>
    </location>
</feature>
<dbReference type="Pfam" id="PF09084">
    <property type="entry name" value="NMT1"/>
    <property type="match status" value="1"/>
</dbReference>
<dbReference type="Proteomes" id="UP001575652">
    <property type="component" value="Unassembled WGS sequence"/>
</dbReference>
<accession>A0ABV4UQ45</accession>
<keyword evidence="4" id="KW-1185">Reference proteome</keyword>
<dbReference type="EMBL" id="JBHDLJ010000014">
    <property type="protein sequence ID" value="MFB0835767.1"/>
    <property type="molecule type" value="Genomic_DNA"/>
</dbReference>
<dbReference type="Gene3D" id="3.40.190.10">
    <property type="entry name" value="Periplasmic binding protein-like II"/>
    <property type="match status" value="2"/>
</dbReference>
<dbReference type="RefSeq" id="WP_373972944.1">
    <property type="nucleotide sequence ID" value="NZ_JBHDLJ010000014.1"/>
</dbReference>
<evidence type="ECO:0000313" key="4">
    <source>
        <dbReference type="Proteomes" id="UP001575652"/>
    </source>
</evidence>
<evidence type="ECO:0000313" key="3">
    <source>
        <dbReference type="EMBL" id="MFB0835767.1"/>
    </source>
</evidence>
<feature type="domain" description="SsuA/THI5-like" evidence="2">
    <location>
        <begin position="72"/>
        <end position="173"/>
    </location>
</feature>
<reference evidence="3 4" key="1">
    <citation type="submission" date="2024-09" db="EMBL/GenBank/DDBJ databases">
        <authorList>
            <person name="Salinas-Garcia M.A."/>
            <person name="Prieme A."/>
        </authorList>
    </citation>
    <scope>NUCLEOTIDE SEQUENCE [LARGE SCALE GENOMIC DNA]</scope>
    <source>
        <strain evidence="3 4">DSM 21081</strain>
    </source>
</reference>